<sequence>MDSTDTESPSNLPAHEELMGRLNCELHERVTTLGFFHPSVANTYNSMALIYHHMRCDHRIALRLHVKALQIFGNAHKQILSVKGDHADARKRMSIEFAVTLSDIGNVYWALGNVPRAELAFEEALNVLNSENIDESHPRKYSIRNRLFALQRLSGLDDGFRSEEIIRCRSNSMRSNGTHLSVISDTSSIHEKEDSSSRTSIQEHSIPMVLDTSLKSSTKAHLHCLKSIQEIMDCFTNE</sequence>
<gene>
    <name evidence="4" type="ORF">CDEB00056_LOCUS650</name>
</gene>
<dbReference type="AlphaFoldDB" id="A0A7S3PUK0"/>
<protein>
    <recommendedName>
        <fullName evidence="5">Kinesin light chain</fullName>
    </recommendedName>
</protein>
<keyword evidence="1" id="KW-0677">Repeat</keyword>
<dbReference type="Gene3D" id="1.25.40.10">
    <property type="entry name" value="Tetratricopeptide repeat domain"/>
    <property type="match status" value="1"/>
</dbReference>
<feature type="compositionally biased region" description="Polar residues" evidence="3">
    <location>
        <begin position="177"/>
        <end position="187"/>
    </location>
</feature>
<feature type="region of interest" description="Disordered" evidence="3">
    <location>
        <begin position="177"/>
        <end position="202"/>
    </location>
</feature>
<evidence type="ECO:0008006" key="5">
    <source>
        <dbReference type="Google" id="ProtNLM"/>
    </source>
</evidence>
<accession>A0A7S3PUK0</accession>
<proteinExistence type="predicted"/>
<dbReference type="PANTHER" id="PTHR45641">
    <property type="entry name" value="TETRATRICOPEPTIDE REPEAT PROTEIN (AFU_ORTHOLOGUE AFUA_6G03870)"/>
    <property type="match status" value="1"/>
</dbReference>
<evidence type="ECO:0000256" key="2">
    <source>
        <dbReference type="ARBA" id="ARBA00022803"/>
    </source>
</evidence>
<organism evidence="4">
    <name type="scientific">Chaetoceros debilis</name>
    <dbReference type="NCBI Taxonomy" id="122233"/>
    <lineage>
        <taxon>Eukaryota</taxon>
        <taxon>Sar</taxon>
        <taxon>Stramenopiles</taxon>
        <taxon>Ochrophyta</taxon>
        <taxon>Bacillariophyta</taxon>
        <taxon>Coscinodiscophyceae</taxon>
        <taxon>Chaetocerotophycidae</taxon>
        <taxon>Chaetocerotales</taxon>
        <taxon>Chaetocerotaceae</taxon>
        <taxon>Chaetoceros</taxon>
    </lineage>
</organism>
<dbReference type="EMBL" id="HBIO01000905">
    <property type="protein sequence ID" value="CAE0455809.1"/>
    <property type="molecule type" value="Transcribed_RNA"/>
</dbReference>
<evidence type="ECO:0000313" key="4">
    <source>
        <dbReference type="EMBL" id="CAE0455809.1"/>
    </source>
</evidence>
<evidence type="ECO:0000256" key="3">
    <source>
        <dbReference type="SAM" id="MobiDB-lite"/>
    </source>
</evidence>
<dbReference type="SUPFAM" id="SSF48452">
    <property type="entry name" value="TPR-like"/>
    <property type="match status" value="1"/>
</dbReference>
<evidence type="ECO:0000256" key="1">
    <source>
        <dbReference type="ARBA" id="ARBA00022737"/>
    </source>
</evidence>
<reference evidence="4" key="1">
    <citation type="submission" date="2021-01" db="EMBL/GenBank/DDBJ databases">
        <authorList>
            <person name="Corre E."/>
            <person name="Pelletier E."/>
            <person name="Niang G."/>
            <person name="Scheremetjew M."/>
            <person name="Finn R."/>
            <person name="Kale V."/>
            <person name="Holt S."/>
            <person name="Cochrane G."/>
            <person name="Meng A."/>
            <person name="Brown T."/>
            <person name="Cohen L."/>
        </authorList>
    </citation>
    <scope>NUCLEOTIDE SEQUENCE</scope>
    <source>
        <strain evidence="4">MM31A-1</strain>
    </source>
</reference>
<name>A0A7S3PUK0_9STRA</name>
<dbReference type="InterPro" id="IPR011990">
    <property type="entry name" value="TPR-like_helical_dom_sf"/>
</dbReference>
<dbReference type="PANTHER" id="PTHR45641:SF19">
    <property type="entry name" value="NEPHROCYSTIN-3"/>
    <property type="match status" value="1"/>
</dbReference>
<keyword evidence="2" id="KW-0802">TPR repeat</keyword>